<evidence type="ECO:0000256" key="3">
    <source>
        <dbReference type="ARBA" id="ARBA00022490"/>
    </source>
</evidence>
<dbReference type="PROSITE" id="PS01201">
    <property type="entry name" value="TUB_2"/>
    <property type="match status" value="1"/>
</dbReference>
<feature type="compositionally biased region" description="Basic residues" evidence="5">
    <location>
        <begin position="1"/>
        <end position="15"/>
    </location>
</feature>
<keyword evidence="8" id="KW-1185">Reference proteome</keyword>
<evidence type="ECO:0000256" key="5">
    <source>
        <dbReference type="SAM" id="MobiDB-lite"/>
    </source>
</evidence>
<dbReference type="Proteomes" id="UP001066276">
    <property type="component" value="Chromosome 6"/>
</dbReference>
<gene>
    <name evidence="7" type="ORF">NDU88_005391</name>
</gene>
<evidence type="ECO:0000256" key="2">
    <source>
        <dbReference type="ARBA" id="ARBA00007129"/>
    </source>
</evidence>
<dbReference type="EMBL" id="JANPWB010000010">
    <property type="protein sequence ID" value="KAJ1139013.1"/>
    <property type="molecule type" value="Genomic_DNA"/>
</dbReference>
<comment type="similarity">
    <text evidence="2 4">Belongs to the TUB family.</text>
</comment>
<reference evidence="7" key="1">
    <citation type="journal article" date="2022" name="bioRxiv">
        <title>Sequencing and chromosome-scale assembly of the giantPleurodeles waltlgenome.</title>
        <authorList>
            <person name="Brown T."/>
            <person name="Elewa A."/>
            <person name="Iarovenko S."/>
            <person name="Subramanian E."/>
            <person name="Araus A.J."/>
            <person name="Petzold A."/>
            <person name="Susuki M."/>
            <person name="Suzuki K.-i.T."/>
            <person name="Hayashi T."/>
            <person name="Toyoda A."/>
            <person name="Oliveira C."/>
            <person name="Osipova E."/>
            <person name="Leigh N.D."/>
            <person name="Simon A."/>
            <person name="Yun M.H."/>
        </authorList>
    </citation>
    <scope>NUCLEOTIDE SEQUENCE</scope>
    <source>
        <strain evidence="7">20211129_DDA</strain>
        <tissue evidence="7">Liver</tissue>
    </source>
</reference>
<proteinExistence type="inferred from homology"/>
<feature type="domain" description="Tubby C-terminal" evidence="6">
    <location>
        <begin position="269"/>
        <end position="508"/>
    </location>
</feature>
<feature type="compositionally biased region" description="Basic residues" evidence="5">
    <location>
        <begin position="51"/>
        <end position="60"/>
    </location>
</feature>
<feature type="compositionally biased region" description="Basic residues" evidence="5">
    <location>
        <begin position="187"/>
        <end position="196"/>
    </location>
</feature>
<comment type="subcellular location">
    <subcellularLocation>
        <location evidence="1">Cytoplasm</location>
    </subcellularLocation>
</comment>
<sequence length="514" mass="57597">MNRRRSRQKPKKKRPEKQEAQATSETKAKKLKVKRSENQRLSEESTVASQKVRKVKKKKGEKADSEKDSQLKPVKDPKKKESSASHFNVAKNLKKKEAKGDSEDDSEEAENPPKKSKKKATQEAGEPKGKKSKDKGEKNNADEKSKGTKGKLKESVSMFQVNGDKKDTKGKKKGESEGDKDSDSKSKPPKANKKKSTASLFQTGGSNNNEKKTKKKGAAKPSEEVSEEEESESAKKNTNKKGKGKKSKKKEERPPSPVIEVDNLEDFVLRPAPQGVTIKCRVTRDKKGMDRGLYPTYYVHLDNEKKVFLLAGRKRKKSKTSNYLISIDATDLSRGGENFIGKLRSNLMGTKFTVFDNGANPDKANADWSNVRQELAAVAYETNVLGFKGPRKMTVLIPGMNSDNERVPIRPRNDSDGLLVRWQNKNMDNMIELHNKSPVWNDDTQSYVLNFHGRVTHASVKNFQIVHSNDLDYIIMQFGRVADDAFTMDFSYPMCAVQAFAIALSSFDGKLACE</sequence>
<dbReference type="PRINTS" id="PR01573">
    <property type="entry name" value="SUPERTUBBY"/>
</dbReference>
<dbReference type="InterPro" id="IPR025659">
    <property type="entry name" value="Tubby-like_C"/>
</dbReference>
<organism evidence="7 8">
    <name type="scientific">Pleurodeles waltl</name>
    <name type="common">Iberian ribbed newt</name>
    <dbReference type="NCBI Taxonomy" id="8319"/>
    <lineage>
        <taxon>Eukaryota</taxon>
        <taxon>Metazoa</taxon>
        <taxon>Chordata</taxon>
        <taxon>Craniata</taxon>
        <taxon>Vertebrata</taxon>
        <taxon>Euteleostomi</taxon>
        <taxon>Amphibia</taxon>
        <taxon>Batrachia</taxon>
        <taxon>Caudata</taxon>
        <taxon>Salamandroidea</taxon>
        <taxon>Salamandridae</taxon>
        <taxon>Pleurodelinae</taxon>
        <taxon>Pleurodeles</taxon>
    </lineage>
</organism>
<dbReference type="PANTHER" id="PTHR16517:SF12">
    <property type="entry name" value="TUBBY-RELATED PROTEIN 1"/>
    <property type="match status" value="1"/>
</dbReference>
<dbReference type="GO" id="GO:0005737">
    <property type="term" value="C:cytoplasm"/>
    <property type="evidence" value="ECO:0007669"/>
    <property type="project" value="UniProtKB-SubCell"/>
</dbReference>
<dbReference type="InterPro" id="IPR000007">
    <property type="entry name" value="Tubby_C"/>
</dbReference>
<dbReference type="GO" id="GO:0005929">
    <property type="term" value="C:cilium"/>
    <property type="evidence" value="ECO:0007669"/>
    <property type="project" value="TreeGrafter"/>
</dbReference>
<feature type="compositionally biased region" description="Basic and acidic residues" evidence="5">
    <location>
        <begin position="61"/>
        <end position="83"/>
    </location>
</feature>
<evidence type="ECO:0000313" key="7">
    <source>
        <dbReference type="EMBL" id="KAJ1139013.1"/>
    </source>
</evidence>
<protein>
    <recommendedName>
        <fullName evidence="4">Tubby-like protein</fullName>
    </recommendedName>
</protein>
<keyword evidence="3" id="KW-0963">Cytoplasm</keyword>
<feature type="compositionally biased region" description="Basic and acidic residues" evidence="5">
    <location>
        <begin position="125"/>
        <end position="154"/>
    </location>
</feature>
<dbReference type="FunFam" id="3.20.90.10:FF:000001">
    <property type="entry name" value="Tubby-like protein"/>
    <property type="match status" value="1"/>
</dbReference>
<dbReference type="PANTHER" id="PTHR16517">
    <property type="entry name" value="TUBBY-RELATED"/>
    <property type="match status" value="1"/>
</dbReference>
<feature type="compositionally biased region" description="Basic and acidic residues" evidence="5">
    <location>
        <begin position="163"/>
        <end position="186"/>
    </location>
</feature>
<feature type="compositionally biased region" description="Low complexity" evidence="5">
    <location>
        <begin position="197"/>
        <end position="208"/>
    </location>
</feature>
<dbReference type="InterPro" id="IPR018066">
    <property type="entry name" value="Tubby_C_CS"/>
</dbReference>
<dbReference type="SUPFAM" id="SSF54518">
    <property type="entry name" value="Tubby C-terminal domain-like"/>
    <property type="match status" value="1"/>
</dbReference>
<dbReference type="GO" id="GO:0051015">
    <property type="term" value="F:actin filament binding"/>
    <property type="evidence" value="ECO:0007669"/>
    <property type="project" value="TreeGrafter"/>
</dbReference>
<accession>A0AAV7QFI9</accession>
<comment type="caution">
    <text evidence="7">The sequence shown here is derived from an EMBL/GenBank/DDBJ whole genome shotgun (WGS) entry which is preliminary data.</text>
</comment>
<feature type="compositionally biased region" description="Basic residues" evidence="5">
    <location>
        <begin position="237"/>
        <end position="248"/>
    </location>
</feature>
<evidence type="ECO:0000313" key="8">
    <source>
        <dbReference type="Proteomes" id="UP001066276"/>
    </source>
</evidence>
<dbReference type="PROSITE" id="PS01200">
    <property type="entry name" value="TUB_1"/>
    <property type="match status" value="1"/>
</dbReference>
<evidence type="ECO:0000259" key="6">
    <source>
        <dbReference type="Pfam" id="PF01167"/>
    </source>
</evidence>
<dbReference type="Pfam" id="PF01167">
    <property type="entry name" value="Tub"/>
    <property type="match status" value="1"/>
</dbReference>
<feature type="compositionally biased region" description="Basic and acidic residues" evidence="5">
    <location>
        <begin position="34"/>
        <end position="43"/>
    </location>
</feature>
<evidence type="ECO:0000256" key="1">
    <source>
        <dbReference type="ARBA" id="ARBA00004496"/>
    </source>
</evidence>
<name>A0AAV7QFI9_PLEWA</name>
<dbReference type="GO" id="GO:0061512">
    <property type="term" value="P:protein localization to cilium"/>
    <property type="evidence" value="ECO:0007669"/>
    <property type="project" value="TreeGrafter"/>
</dbReference>
<feature type="region of interest" description="Disordered" evidence="5">
    <location>
        <begin position="1"/>
        <end position="258"/>
    </location>
</feature>
<dbReference type="Gene3D" id="3.20.90.10">
    <property type="entry name" value="Tubby Protein, Chain A"/>
    <property type="match status" value="1"/>
</dbReference>
<dbReference type="AlphaFoldDB" id="A0AAV7QFI9"/>
<evidence type="ECO:0000256" key="4">
    <source>
        <dbReference type="RuleBase" id="RU361125"/>
    </source>
</evidence>